<reference evidence="2" key="1">
    <citation type="submission" date="2022-03" db="EMBL/GenBank/DDBJ databases">
        <authorList>
            <person name="Lindestad O."/>
        </authorList>
    </citation>
    <scope>NUCLEOTIDE SEQUENCE</scope>
</reference>
<feature type="chain" id="PRO_5035716509" evidence="1">
    <location>
        <begin position="20"/>
        <end position="368"/>
    </location>
</feature>
<dbReference type="AlphaFoldDB" id="A0A8S4S3V5"/>
<keyword evidence="3" id="KW-1185">Reference proteome</keyword>
<evidence type="ECO:0000256" key="1">
    <source>
        <dbReference type="SAM" id="SignalP"/>
    </source>
</evidence>
<evidence type="ECO:0000313" key="2">
    <source>
        <dbReference type="EMBL" id="CAH2249597.1"/>
    </source>
</evidence>
<dbReference type="OrthoDB" id="6932355at2759"/>
<organism evidence="2 3">
    <name type="scientific">Pararge aegeria aegeria</name>
    <dbReference type="NCBI Taxonomy" id="348720"/>
    <lineage>
        <taxon>Eukaryota</taxon>
        <taxon>Metazoa</taxon>
        <taxon>Ecdysozoa</taxon>
        <taxon>Arthropoda</taxon>
        <taxon>Hexapoda</taxon>
        <taxon>Insecta</taxon>
        <taxon>Pterygota</taxon>
        <taxon>Neoptera</taxon>
        <taxon>Endopterygota</taxon>
        <taxon>Lepidoptera</taxon>
        <taxon>Glossata</taxon>
        <taxon>Ditrysia</taxon>
        <taxon>Papilionoidea</taxon>
        <taxon>Nymphalidae</taxon>
        <taxon>Satyrinae</taxon>
        <taxon>Satyrini</taxon>
        <taxon>Parargina</taxon>
        <taxon>Pararge</taxon>
    </lineage>
</organism>
<name>A0A8S4S3V5_9NEOP</name>
<proteinExistence type="predicted"/>
<comment type="caution">
    <text evidence="2">The sequence shown here is derived from an EMBL/GenBank/DDBJ whole genome shotgun (WGS) entry which is preliminary data.</text>
</comment>
<sequence length="368" mass="40994">MYKLIVLFSVFLYINDTNAQYKMSDGRIQQTTKLTPHSPTYKIVRNVQPMGLAAPQSQMMKPKRYTFRKITSVGPKRRLTKRQQVAETLKQQAIRNIIAAKTVINKEPVPANNTSSQELGISLQRGLTEISSIPRNNIGCNCQRPNNLYPTNDLGCRCQGSNNLLMPNIKCGCRKQNIISPNACVRRKGQNIVPSNNIDCNCQKNLLPSNIGYGCQGLVGGIPPNYMKRTCKKQNTTPLNNVGCTCQNNLILPNHCGCKWQPNAVMPLNTIKLGCLSNNNVMPVNIQHFSKDCGCQGRQKYLAPSNNIGCTCDEQSIIIPKACGCKRQNSLTPFNNMGRIYSKENMIPPNNKGSIYQGQTNVFPIQKQ</sequence>
<keyword evidence="1" id="KW-0732">Signal</keyword>
<dbReference type="Proteomes" id="UP000838756">
    <property type="component" value="Unassembled WGS sequence"/>
</dbReference>
<accession>A0A8S4S3V5</accession>
<feature type="signal peptide" evidence="1">
    <location>
        <begin position="1"/>
        <end position="19"/>
    </location>
</feature>
<evidence type="ECO:0000313" key="3">
    <source>
        <dbReference type="Proteomes" id="UP000838756"/>
    </source>
</evidence>
<protein>
    <submittedName>
        <fullName evidence="2">Jg18792 protein</fullName>
    </submittedName>
</protein>
<dbReference type="EMBL" id="CAKXAJ010025998">
    <property type="protein sequence ID" value="CAH2249597.1"/>
    <property type="molecule type" value="Genomic_DNA"/>
</dbReference>
<gene>
    <name evidence="2" type="primary">jg18792</name>
    <name evidence="2" type="ORF">PAEG_LOCUS21932</name>
</gene>